<comment type="caution">
    <text evidence="1">The sequence shown here is derived from an EMBL/GenBank/DDBJ whole genome shotgun (WGS) entry which is preliminary data.</text>
</comment>
<dbReference type="EMBL" id="BAAARK010000001">
    <property type="protein sequence ID" value="GAA2642986.1"/>
    <property type="molecule type" value="Genomic_DNA"/>
</dbReference>
<organism evidence="1 2">
    <name type="scientific">Streptomyces lunalinharesii</name>
    <dbReference type="NCBI Taxonomy" id="333384"/>
    <lineage>
        <taxon>Bacteria</taxon>
        <taxon>Bacillati</taxon>
        <taxon>Actinomycetota</taxon>
        <taxon>Actinomycetes</taxon>
        <taxon>Kitasatosporales</taxon>
        <taxon>Streptomycetaceae</taxon>
        <taxon>Streptomyces</taxon>
    </lineage>
</organism>
<reference evidence="1 2" key="1">
    <citation type="journal article" date="2019" name="Int. J. Syst. Evol. Microbiol.">
        <title>The Global Catalogue of Microorganisms (GCM) 10K type strain sequencing project: providing services to taxonomists for standard genome sequencing and annotation.</title>
        <authorList>
            <consortium name="The Broad Institute Genomics Platform"/>
            <consortium name="The Broad Institute Genome Sequencing Center for Infectious Disease"/>
            <person name="Wu L."/>
            <person name="Ma J."/>
        </authorList>
    </citation>
    <scope>NUCLEOTIDE SEQUENCE [LARGE SCALE GENOMIC DNA]</scope>
    <source>
        <strain evidence="1 2">JCM 16374</strain>
    </source>
</reference>
<sequence>MCGRGTGLLQLPSGSGWERSGAHGAEVRGYDQPMVCPGAAVAAEAAMVATAAAVARRRRSMGKALF</sequence>
<keyword evidence="2" id="KW-1185">Reference proteome</keyword>
<name>A0ABN3R4Q4_9ACTN</name>
<proteinExistence type="predicted"/>
<dbReference type="Proteomes" id="UP001500994">
    <property type="component" value="Unassembled WGS sequence"/>
</dbReference>
<evidence type="ECO:0000313" key="2">
    <source>
        <dbReference type="Proteomes" id="UP001500994"/>
    </source>
</evidence>
<protein>
    <submittedName>
        <fullName evidence="1">Uncharacterized protein</fullName>
    </submittedName>
</protein>
<gene>
    <name evidence="1" type="ORF">GCM10009864_00370</name>
</gene>
<evidence type="ECO:0000313" key="1">
    <source>
        <dbReference type="EMBL" id="GAA2642986.1"/>
    </source>
</evidence>
<accession>A0ABN3R4Q4</accession>